<reference evidence="2 3" key="1">
    <citation type="submission" date="2024-03" db="EMBL/GenBank/DDBJ databases">
        <title>Novel species of the genus Variovorax.</title>
        <authorList>
            <person name="Liu Q."/>
            <person name="Xin Y.-H."/>
        </authorList>
    </citation>
    <scope>NUCLEOTIDE SEQUENCE [LARGE SCALE GENOMIC DNA]</scope>
    <source>
        <strain evidence="2 3">KACC 18501</strain>
    </source>
</reference>
<evidence type="ECO:0008006" key="4">
    <source>
        <dbReference type="Google" id="ProtNLM"/>
    </source>
</evidence>
<keyword evidence="1" id="KW-0732">Signal</keyword>
<organism evidence="2 3">
    <name type="scientific">Variovorax humicola</name>
    <dbReference type="NCBI Taxonomy" id="1769758"/>
    <lineage>
        <taxon>Bacteria</taxon>
        <taxon>Pseudomonadati</taxon>
        <taxon>Pseudomonadota</taxon>
        <taxon>Betaproteobacteria</taxon>
        <taxon>Burkholderiales</taxon>
        <taxon>Comamonadaceae</taxon>
        <taxon>Variovorax</taxon>
    </lineage>
</organism>
<feature type="signal peptide" evidence="1">
    <location>
        <begin position="1"/>
        <end position="17"/>
    </location>
</feature>
<protein>
    <recommendedName>
        <fullName evidence="4">Secreted protein</fullName>
    </recommendedName>
</protein>
<gene>
    <name evidence="2" type="ORF">WKW80_34255</name>
</gene>
<sequence length="115" mass="11702">MSVASCATLSASRVAWAACSASSALACIARFTASATAVDTLPAVASLFVTADFASSAALFPARSASLAAWFAAFQTFWLAVWAQLAGRHALGGASRHAGAITSRPSISFDLMESL</sequence>
<dbReference type="Proteomes" id="UP001363010">
    <property type="component" value="Unassembled WGS sequence"/>
</dbReference>
<proteinExistence type="predicted"/>
<feature type="chain" id="PRO_5046081176" description="Secreted protein" evidence="1">
    <location>
        <begin position="18"/>
        <end position="115"/>
    </location>
</feature>
<accession>A0ABU8WAE4</accession>
<comment type="caution">
    <text evidence="2">The sequence shown here is derived from an EMBL/GenBank/DDBJ whole genome shotgun (WGS) entry which is preliminary data.</text>
</comment>
<evidence type="ECO:0000256" key="1">
    <source>
        <dbReference type="SAM" id="SignalP"/>
    </source>
</evidence>
<keyword evidence="3" id="KW-1185">Reference proteome</keyword>
<dbReference type="RefSeq" id="WP_340368035.1">
    <property type="nucleotide sequence ID" value="NZ_JBBKZV010000047.1"/>
</dbReference>
<name>A0ABU8WAE4_9BURK</name>
<evidence type="ECO:0000313" key="2">
    <source>
        <dbReference type="EMBL" id="MEJ8827005.1"/>
    </source>
</evidence>
<evidence type="ECO:0000313" key="3">
    <source>
        <dbReference type="Proteomes" id="UP001363010"/>
    </source>
</evidence>
<dbReference type="EMBL" id="JBBKZV010000047">
    <property type="protein sequence ID" value="MEJ8827005.1"/>
    <property type="molecule type" value="Genomic_DNA"/>
</dbReference>